<evidence type="ECO:0000313" key="6">
    <source>
        <dbReference type="Proteomes" id="UP000182409"/>
    </source>
</evidence>
<dbReference type="NCBIfam" id="TIGR01180">
    <property type="entry name" value="aman2_put"/>
    <property type="match status" value="1"/>
</dbReference>
<feature type="domain" description="Glycosyl hydrolase family 92" evidence="3">
    <location>
        <begin position="283"/>
        <end position="746"/>
    </location>
</feature>
<dbReference type="OrthoDB" id="9804511at2"/>
<feature type="signal peptide" evidence="2">
    <location>
        <begin position="1"/>
        <end position="18"/>
    </location>
</feature>
<dbReference type="PANTHER" id="PTHR12143">
    <property type="entry name" value="PEPTIDE N-GLYCANASE PNGASE -RELATED"/>
    <property type="match status" value="1"/>
</dbReference>
<dbReference type="Proteomes" id="UP000182409">
    <property type="component" value="Unassembled WGS sequence"/>
</dbReference>
<reference evidence="5 6" key="1">
    <citation type="submission" date="2016-10" db="EMBL/GenBank/DDBJ databases">
        <authorList>
            <person name="de Groot N.N."/>
        </authorList>
    </citation>
    <scope>NUCLEOTIDE SEQUENCE [LARGE SCALE GENOMIC DNA]</scope>
    <source>
        <strain evidence="5 6">AB35.6</strain>
    </source>
</reference>
<dbReference type="InterPro" id="IPR005887">
    <property type="entry name" value="GH92_a_mannosidase_put"/>
</dbReference>
<dbReference type="GO" id="GO:0030246">
    <property type="term" value="F:carbohydrate binding"/>
    <property type="evidence" value="ECO:0007669"/>
    <property type="project" value="InterPro"/>
</dbReference>
<sequence>MIRQAVAALMLFAATANAQSRAAGPFAHALSGPVAEVNPIIGTGGDPDDGINLFPGAVAPFGMSQISPETEDRGLGYHYIQKWMKGFSMTHMSGAGCANEGDVFFTATTGPVVTQTNDFQTPYSHEQETAEAGYYAVQLLQWNIKAELTATPRTGLARFTFPAGKSGNIFVPISHTLNQTESAQVRVVGDRRIEGFVENHAFCNKTGTYKVYFVMLFDQPFSTFGTWTGAQYGGPGTPISGSRGAAQPSHDHTTGAWATWPAQSAAHAVTARIGISYVDINGATNNLRTEAASKDFDTIRHETQQIWNKELSRAEITGGSSAQQRVFYTALYHSFLMPSLFSDADGRYLGFDQGIHTIRPGHAVYTNISGWDIYRTQIPLLALLQPARMQDIAQSAVLMYQQGGWIDRWPQINLYTNDMVGSPLTIAMATTWLYGLHGFDIDTAWQGMLKDATEAPPAGKPYLGQEGIEWINKIHYLPYDKVDYGGVAKTLEYTLAYASLSRLAKDIHKDADAARLHERALYYRNLFDRDSGFFRPRHSDGSWLPDFNPAQDGHGFVEGTGWHFFTFAPADMTWLVDNMGRERFNQRMDEFFAYPTPGWYAQYYNPLNETDFQAPFAYHFSGRPWKSQEVVHRILRENYLDMPDGIPGNDDAGATSAWAVLSMMGLYTVDPTSLAYELIAPSFPRVVLHLDAPYPARTFVLTAQGGGSAATPYVQTVTVNGKPHSENWLAVEDIRRGSTVAFTLGSTPNTAWGSRPEDAPPSLSHP</sequence>
<dbReference type="InterPro" id="IPR050883">
    <property type="entry name" value="PNGase"/>
</dbReference>
<dbReference type="SUPFAM" id="SSF48208">
    <property type="entry name" value="Six-hairpin glycosidases"/>
    <property type="match status" value="1"/>
</dbReference>
<dbReference type="GO" id="GO:0005829">
    <property type="term" value="C:cytosol"/>
    <property type="evidence" value="ECO:0007669"/>
    <property type="project" value="TreeGrafter"/>
</dbReference>
<gene>
    <name evidence="5" type="ORF">SAMN05443244_0833</name>
</gene>
<feature type="domain" description="Glycosyl hydrolase family 92 N-terminal" evidence="4">
    <location>
        <begin position="37"/>
        <end position="276"/>
    </location>
</feature>
<dbReference type="InterPro" id="IPR041371">
    <property type="entry name" value="GH92_N"/>
</dbReference>
<dbReference type="Pfam" id="PF17678">
    <property type="entry name" value="Glyco_hydro_92N"/>
    <property type="match status" value="1"/>
</dbReference>
<dbReference type="Gene3D" id="1.20.1610.10">
    <property type="entry name" value="alpha-1,2-mannosidases domains"/>
    <property type="match status" value="1"/>
</dbReference>
<dbReference type="FunFam" id="3.30.2080.10:FF:000001">
    <property type="entry name" value="Alpha-1,2-mannosidase subfamily"/>
    <property type="match status" value="1"/>
</dbReference>
<dbReference type="InterPro" id="IPR008928">
    <property type="entry name" value="6-hairpin_glycosidase_sf"/>
</dbReference>
<dbReference type="PANTHER" id="PTHR12143:SF39">
    <property type="entry name" value="SECRETED PROTEIN"/>
    <property type="match status" value="1"/>
</dbReference>
<dbReference type="GO" id="GO:0005975">
    <property type="term" value="P:carbohydrate metabolic process"/>
    <property type="evidence" value="ECO:0007669"/>
    <property type="project" value="InterPro"/>
</dbReference>
<dbReference type="EMBL" id="FNSD01000001">
    <property type="protein sequence ID" value="SEB50068.1"/>
    <property type="molecule type" value="Genomic_DNA"/>
</dbReference>
<evidence type="ECO:0000256" key="2">
    <source>
        <dbReference type="SAM" id="SignalP"/>
    </source>
</evidence>
<dbReference type="InterPro" id="IPR014718">
    <property type="entry name" value="GH-type_carb-bd"/>
</dbReference>
<dbReference type="GO" id="GO:0000224">
    <property type="term" value="F:peptide-N4-(N-acetyl-beta-glucosaminyl)asparagine amidase activity"/>
    <property type="evidence" value="ECO:0007669"/>
    <property type="project" value="TreeGrafter"/>
</dbReference>
<proteinExistence type="predicted"/>
<name>A0A1H4JW55_9BACT</name>
<dbReference type="Pfam" id="PF07971">
    <property type="entry name" value="Glyco_hydro_92"/>
    <property type="match status" value="1"/>
</dbReference>
<evidence type="ECO:0000313" key="5">
    <source>
        <dbReference type="EMBL" id="SEB50068.1"/>
    </source>
</evidence>
<evidence type="ECO:0000259" key="4">
    <source>
        <dbReference type="Pfam" id="PF17678"/>
    </source>
</evidence>
<protein>
    <submittedName>
        <fullName evidence="5">Alpha-1,2-mannosidase, putative</fullName>
    </submittedName>
</protein>
<dbReference type="Gene3D" id="3.30.2080.10">
    <property type="entry name" value="GH92 mannosidase domain"/>
    <property type="match status" value="1"/>
</dbReference>
<dbReference type="AlphaFoldDB" id="A0A1H4JW55"/>
<dbReference type="Gene3D" id="2.70.98.10">
    <property type="match status" value="1"/>
</dbReference>
<feature type="region of interest" description="Disordered" evidence="1">
    <location>
        <begin position="746"/>
        <end position="766"/>
    </location>
</feature>
<feature type="chain" id="PRO_5010227349" evidence="2">
    <location>
        <begin position="19"/>
        <end position="766"/>
    </location>
</feature>
<evidence type="ECO:0000259" key="3">
    <source>
        <dbReference type="Pfam" id="PF07971"/>
    </source>
</evidence>
<evidence type="ECO:0000256" key="1">
    <source>
        <dbReference type="SAM" id="MobiDB-lite"/>
    </source>
</evidence>
<dbReference type="InterPro" id="IPR012939">
    <property type="entry name" value="Glyco_hydro_92"/>
</dbReference>
<dbReference type="RefSeq" id="WP_074652480.1">
    <property type="nucleotide sequence ID" value="NZ_FNSD01000001.1"/>
</dbReference>
<dbReference type="GO" id="GO:0006516">
    <property type="term" value="P:glycoprotein catabolic process"/>
    <property type="evidence" value="ECO:0007669"/>
    <property type="project" value="TreeGrafter"/>
</dbReference>
<keyword evidence="2" id="KW-0732">Signal</keyword>
<dbReference type="Gene3D" id="1.20.1050.60">
    <property type="entry name" value="alpha-1,2-mannosidase"/>
    <property type="match status" value="1"/>
</dbReference>
<accession>A0A1H4JW55</accession>
<organism evidence="5 6">
    <name type="scientific">Terriglobus roseus</name>
    <dbReference type="NCBI Taxonomy" id="392734"/>
    <lineage>
        <taxon>Bacteria</taxon>
        <taxon>Pseudomonadati</taxon>
        <taxon>Acidobacteriota</taxon>
        <taxon>Terriglobia</taxon>
        <taxon>Terriglobales</taxon>
        <taxon>Acidobacteriaceae</taxon>
        <taxon>Terriglobus</taxon>
    </lineage>
</organism>